<dbReference type="PANTHER" id="PTHR32481">
    <property type="entry name" value="AMINOPEPTIDASE"/>
    <property type="match status" value="1"/>
</dbReference>
<dbReference type="Proteomes" id="UP000095594">
    <property type="component" value="Unassembled WGS sequence"/>
</dbReference>
<dbReference type="EMBL" id="CYZX01000001">
    <property type="protein sequence ID" value="CUN50163.1"/>
    <property type="molecule type" value="Genomic_DNA"/>
</dbReference>
<dbReference type="Pfam" id="PF05343">
    <property type="entry name" value="Peptidase_M42"/>
    <property type="match status" value="1"/>
</dbReference>
<evidence type="ECO:0000313" key="9">
    <source>
        <dbReference type="EMBL" id="CUN50163.1"/>
    </source>
</evidence>
<dbReference type="Gene3D" id="2.40.30.40">
    <property type="entry name" value="Peptidase M42, domain 2"/>
    <property type="match status" value="1"/>
</dbReference>
<dbReference type="SUPFAM" id="SSF53187">
    <property type="entry name" value="Zn-dependent exopeptidases"/>
    <property type="match status" value="1"/>
</dbReference>
<dbReference type="InterPro" id="IPR008007">
    <property type="entry name" value="Peptidase_M42"/>
</dbReference>
<evidence type="ECO:0000256" key="3">
    <source>
        <dbReference type="ARBA" id="ARBA00022670"/>
    </source>
</evidence>
<dbReference type="GO" id="GO:0006508">
    <property type="term" value="P:proteolysis"/>
    <property type="evidence" value="ECO:0007669"/>
    <property type="project" value="UniProtKB-KW"/>
</dbReference>
<name>A0A173XEQ7_9CLOT</name>
<evidence type="ECO:0000313" key="10">
    <source>
        <dbReference type="Proteomes" id="UP000095594"/>
    </source>
</evidence>
<feature type="binding site" evidence="8">
    <location>
        <position position="221"/>
    </location>
    <ligand>
        <name>Zn(2+)</name>
        <dbReference type="ChEBI" id="CHEBI:29105"/>
        <label>2</label>
    </ligand>
</feature>
<keyword evidence="5 9" id="KW-0378">Hydrolase</keyword>
<comment type="similarity">
    <text evidence="1 6">Belongs to the peptidase M42 family.</text>
</comment>
<accession>A0A173XEQ7</accession>
<keyword evidence="3" id="KW-0645">Protease</keyword>
<feature type="binding site" evidence="8">
    <location>
        <position position="321"/>
    </location>
    <ligand>
        <name>Zn(2+)</name>
        <dbReference type="ChEBI" id="CHEBI:29105"/>
        <label>2</label>
    </ligand>
</feature>
<dbReference type="EC" id="3.4.11.-" evidence="9"/>
<evidence type="ECO:0000256" key="5">
    <source>
        <dbReference type="ARBA" id="ARBA00022801"/>
    </source>
</evidence>
<dbReference type="RefSeq" id="WP_055262700.1">
    <property type="nucleotide sequence ID" value="NZ_CABIXQ010000001.1"/>
</dbReference>
<feature type="binding site" evidence="8">
    <location>
        <position position="186"/>
    </location>
    <ligand>
        <name>Zn(2+)</name>
        <dbReference type="ChEBI" id="CHEBI:29105"/>
        <label>1</label>
    </ligand>
</feature>
<dbReference type="SUPFAM" id="SSF101821">
    <property type="entry name" value="Aminopeptidase/glucanase lid domain"/>
    <property type="match status" value="1"/>
</dbReference>
<reference evidence="9 10" key="1">
    <citation type="submission" date="2015-09" db="EMBL/GenBank/DDBJ databases">
        <authorList>
            <consortium name="Pathogen Informatics"/>
        </authorList>
    </citation>
    <scope>NUCLEOTIDE SEQUENCE [LARGE SCALE GENOMIC DNA]</scope>
    <source>
        <strain evidence="9 10">2789STDY5834856</strain>
    </source>
</reference>
<evidence type="ECO:0000256" key="2">
    <source>
        <dbReference type="ARBA" id="ARBA00022438"/>
    </source>
</evidence>
<feature type="active site" description="Proton acceptor" evidence="7">
    <location>
        <position position="220"/>
    </location>
</feature>
<feature type="binding site" evidence="8">
    <location>
        <position position="68"/>
    </location>
    <ligand>
        <name>Zn(2+)</name>
        <dbReference type="ChEBI" id="CHEBI:29105"/>
        <label>1</label>
    </ligand>
</feature>
<protein>
    <submittedName>
        <fullName evidence="9">Peptidase M42 family protein</fullName>
        <ecNumber evidence="9">3.4.11.-</ecNumber>
    </submittedName>
</protein>
<dbReference type="AlphaFoldDB" id="A0A173XEQ7"/>
<dbReference type="InterPro" id="IPR023367">
    <property type="entry name" value="Peptidase_M42_dom2"/>
</dbReference>
<evidence type="ECO:0000256" key="7">
    <source>
        <dbReference type="PIRSR" id="PIRSR001123-1"/>
    </source>
</evidence>
<gene>
    <name evidence="9" type="primary">ysdC_1</name>
    <name evidence="9" type="ORF">ERS852471_00025</name>
</gene>
<proteinExistence type="inferred from homology"/>
<keyword evidence="4 8" id="KW-0479">Metal-binding</keyword>
<sequence>MFKFNEEYVIQKLKELLEIDSTTGYFRLIQNYLVNEMEELNIPSEEVHKGGLIADIGGEGEPLVIMAHGDDIGLMVRYIKDNGALVVTNVGGLREEDATGVICRLHTRKGHIYTGCVRRVHSCAHVRPDSDNNAPLNYNTNVEFVLDEDVKCRQDVLDLGIRVGDIIALDAGFHMNNGYITSHFIDDKACIAVLLGVMKYIKDNNIVCKRNVKAFFTMFEEIGHGGAWLPDGTKDIIALDIAPVSPTQVSSEKKVSLFAKDSRFPYHYEMLTELVEAAEKVGADYEIDVFTPRYGTDSDFAITAGNNVRHAALGPGTSGSHGYERTHIDSLNNMYQLLLQYIIG</sequence>
<dbReference type="Gene3D" id="3.40.630.10">
    <property type="entry name" value="Zn peptidases"/>
    <property type="match status" value="1"/>
</dbReference>
<feature type="binding site" evidence="8">
    <location>
        <position position="186"/>
    </location>
    <ligand>
        <name>Zn(2+)</name>
        <dbReference type="ChEBI" id="CHEBI:29105"/>
        <label>2</label>
    </ligand>
</feature>
<dbReference type="OrthoDB" id="9772053at2"/>
<evidence type="ECO:0000256" key="8">
    <source>
        <dbReference type="PIRSR" id="PIRSR001123-2"/>
    </source>
</evidence>
<dbReference type="InterPro" id="IPR051464">
    <property type="entry name" value="Peptidase_M42_aminopept"/>
</dbReference>
<evidence type="ECO:0000256" key="6">
    <source>
        <dbReference type="PIRNR" id="PIRNR001123"/>
    </source>
</evidence>
<dbReference type="PIRSF" id="PIRSF001123">
    <property type="entry name" value="PepA_GA"/>
    <property type="match status" value="1"/>
</dbReference>
<feature type="binding site" evidence="8">
    <location>
        <position position="240"/>
    </location>
    <ligand>
        <name>Zn(2+)</name>
        <dbReference type="ChEBI" id="CHEBI:29105"/>
        <label>1</label>
    </ligand>
</feature>
<evidence type="ECO:0000256" key="4">
    <source>
        <dbReference type="ARBA" id="ARBA00022723"/>
    </source>
</evidence>
<organism evidence="9 10">
    <name type="scientific">Clostridium disporicum</name>
    <dbReference type="NCBI Taxonomy" id="84024"/>
    <lineage>
        <taxon>Bacteria</taxon>
        <taxon>Bacillati</taxon>
        <taxon>Bacillota</taxon>
        <taxon>Clostridia</taxon>
        <taxon>Eubacteriales</taxon>
        <taxon>Clostridiaceae</taxon>
        <taxon>Clostridium</taxon>
    </lineage>
</organism>
<dbReference type="PANTHER" id="PTHR32481:SF7">
    <property type="entry name" value="AMINOPEPTIDASE YHFE-RELATED"/>
    <property type="match status" value="1"/>
</dbReference>
<dbReference type="GO" id="GO:0004177">
    <property type="term" value="F:aminopeptidase activity"/>
    <property type="evidence" value="ECO:0007669"/>
    <property type="project" value="UniProtKB-UniRule"/>
</dbReference>
<dbReference type="GO" id="GO:0046872">
    <property type="term" value="F:metal ion binding"/>
    <property type="evidence" value="ECO:0007669"/>
    <property type="project" value="UniProtKB-UniRule"/>
</dbReference>
<evidence type="ECO:0000256" key="1">
    <source>
        <dbReference type="ARBA" id="ARBA00006272"/>
    </source>
</evidence>
<comment type="cofactor">
    <cofactor evidence="8">
        <name>a divalent metal cation</name>
        <dbReference type="ChEBI" id="CHEBI:60240"/>
    </cofactor>
    <text evidence="8">Binds 2 divalent metal cations per subunit.</text>
</comment>
<keyword evidence="2 9" id="KW-0031">Aminopeptidase</keyword>